<evidence type="ECO:0000256" key="1">
    <source>
        <dbReference type="SAM" id="MobiDB-lite"/>
    </source>
</evidence>
<name>A0AAV7LQC3_PLEWA</name>
<dbReference type="Proteomes" id="UP001066276">
    <property type="component" value="Chromosome 11"/>
</dbReference>
<proteinExistence type="predicted"/>
<dbReference type="AlphaFoldDB" id="A0AAV7LQC3"/>
<protein>
    <submittedName>
        <fullName evidence="2">Uncharacterized protein</fullName>
    </submittedName>
</protein>
<comment type="caution">
    <text evidence="2">The sequence shown here is derived from an EMBL/GenBank/DDBJ whole genome shotgun (WGS) entry which is preliminary data.</text>
</comment>
<organism evidence="2 3">
    <name type="scientific">Pleurodeles waltl</name>
    <name type="common">Iberian ribbed newt</name>
    <dbReference type="NCBI Taxonomy" id="8319"/>
    <lineage>
        <taxon>Eukaryota</taxon>
        <taxon>Metazoa</taxon>
        <taxon>Chordata</taxon>
        <taxon>Craniata</taxon>
        <taxon>Vertebrata</taxon>
        <taxon>Euteleostomi</taxon>
        <taxon>Amphibia</taxon>
        <taxon>Batrachia</taxon>
        <taxon>Caudata</taxon>
        <taxon>Salamandroidea</taxon>
        <taxon>Salamandridae</taxon>
        <taxon>Pleurodelinae</taxon>
        <taxon>Pleurodeles</taxon>
    </lineage>
</organism>
<evidence type="ECO:0000313" key="3">
    <source>
        <dbReference type="Proteomes" id="UP001066276"/>
    </source>
</evidence>
<reference evidence="2" key="1">
    <citation type="journal article" date="2022" name="bioRxiv">
        <title>Sequencing and chromosome-scale assembly of the giantPleurodeles waltlgenome.</title>
        <authorList>
            <person name="Brown T."/>
            <person name="Elewa A."/>
            <person name="Iarovenko S."/>
            <person name="Subramanian E."/>
            <person name="Araus A.J."/>
            <person name="Petzold A."/>
            <person name="Susuki M."/>
            <person name="Suzuki K.-i.T."/>
            <person name="Hayashi T."/>
            <person name="Toyoda A."/>
            <person name="Oliveira C."/>
            <person name="Osipova E."/>
            <person name="Leigh N.D."/>
            <person name="Simon A."/>
            <person name="Yun M.H."/>
        </authorList>
    </citation>
    <scope>NUCLEOTIDE SEQUENCE</scope>
    <source>
        <strain evidence="2">20211129_DDA</strain>
        <tissue evidence="2">Liver</tissue>
    </source>
</reference>
<feature type="compositionally biased region" description="Basic and acidic residues" evidence="1">
    <location>
        <begin position="35"/>
        <end position="52"/>
    </location>
</feature>
<feature type="region of interest" description="Disordered" evidence="1">
    <location>
        <begin position="35"/>
        <end position="64"/>
    </location>
</feature>
<accession>A0AAV7LQC3</accession>
<feature type="compositionally biased region" description="Basic residues" evidence="1">
    <location>
        <begin position="53"/>
        <end position="63"/>
    </location>
</feature>
<gene>
    <name evidence="2" type="ORF">NDU88_006842</name>
</gene>
<dbReference type="EMBL" id="JANPWB010000015">
    <property type="protein sequence ID" value="KAJ1093750.1"/>
    <property type="molecule type" value="Genomic_DNA"/>
</dbReference>
<evidence type="ECO:0000313" key="2">
    <source>
        <dbReference type="EMBL" id="KAJ1093750.1"/>
    </source>
</evidence>
<sequence>MALNCGGWKGQKVSRELTLDPKAFSKALERKRSGIPERVKERPLVDPTEIKSRPRSGQRKAYHASRCYATTHNSTRAVKYKEFQCLAVNKRSKMTIAFQL</sequence>
<keyword evidence="3" id="KW-1185">Reference proteome</keyword>